<dbReference type="AlphaFoldDB" id="A0A154VI31"/>
<dbReference type="GO" id="GO:0005886">
    <property type="term" value="C:plasma membrane"/>
    <property type="evidence" value="ECO:0007669"/>
    <property type="project" value="UniProtKB-SubCell"/>
</dbReference>
<gene>
    <name evidence="9" type="ORF">AUP43_03575</name>
</gene>
<keyword evidence="3 7" id="KW-0997">Cell inner membrane</keyword>
<protein>
    <recommendedName>
        <fullName evidence="7">TRAP transporter large permease protein</fullName>
    </recommendedName>
</protein>
<feature type="transmembrane region" description="Helical" evidence="7">
    <location>
        <begin position="358"/>
        <end position="384"/>
    </location>
</feature>
<comment type="subcellular location">
    <subcellularLocation>
        <location evidence="1 7">Cell inner membrane</location>
        <topology evidence="1 7">Multi-pass membrane protein</topology>
    </subcellularLocation>
</comment>
<dbReference type="RefSeq" id="WP_067559834.1">
    <property type="nucleotide sequence ID" value="NZ_LPXN01000160.1"/>
</dbReference>
<dbReference type="PANTHER" id="PTHR33362:SF5">
    <property type="entry name" value="C4-DICARBOXYLATE TRAP TRANSPORTER LARGE PERMEASE PROTEIN DCTM"/>
    <property type="match status" value="1"/>
</dbReference>
<evidence type="ECO:0000256" key="2">
    <source>
        <dbReference type="ARBA" id="ARBA00022475"/>
    </source>
</evidence>
<feature type="transmembrane region" description="Helical" evidence="7">
    <location>
        <begin position="396"/>
        <end position="422"/>
    </location>
</feature>
<feature type="transmembrane region" description="Helical" evidence="7">
    <location>
        <begin position="54"/>
        <end position="73"/>
    </location>
</feature>
<comment type="function">
    <text evidence="7">Part of the tripartite ATP-independent periplasmic (TRAP) transport system.</text>
</comment>
<dbReference type="OrthoDB" id="9790209at2"/>
<feature type="transmembrane region" description="Helical" evidence="7">
    <location>
        <begin position="134"/>
        <end position="157"/>
    </location>
</feature>
<evidence type="ECO:0000256" key="3">
    <source>
        <dbReference type="ARBA" id="ARBA00022519"/>
    </source>
</evidence>
<dbReference type="PIRSF" id="PIRSF006066">
    <property type="entry name" value="HI0050"/>
    <property type="match status" value="1"/>
</dbReference>
<keyword evidence="4 7" id="KW-0812">Transmembrane</keyword>
<feature type="transmembrane region" description="Helical" evidence="7">
    <location>
        <begin position="335"/>
        <end position="352"/>
    </location>
</feature>
<evidence type="ECO:0000256" key="4">
    <source>
        <dbReference type="ARBA" id="ARBA00022692"/>
    </source>
</evidence>
<keyword evidence="6 7" id="KW-0472">Membrane</keyword>
<evidence type="ECO:0000256" key="6">
    <source>
        <dbReference type="ARBA" id="ARBA00023136"/>
    </source>
</evidence>
<dbReference type="InterPro" id="IPR010656">
    <property type="entry name" value="DctM"/>
</dbReference>
<evidence type="ECO:0000256" key="7">
    <source>
        <dbReference type="RuleBase" id="RU369079"/>
    </source>
</evidence>
<feature type="transmembrane region" description="Helical" evidence="7">
    <location>
        <begin position="169"/>
        <end position="194"/>
    </location>
</feature>
<organism evidence="9 10">
    <name type="scientific">Oceanibaculum pacificum</name>
    <dbReference type="NCBI Taxonomy" id="580166"/>
    <lineage>
        <taxon>Bacteria</taxon>
        <taxon>Pseudomonadati</taxon>
        <taxon>Pseudomonadota</taxon>
        <taxon>Alphaproteobacteria</taxon>
        <taxon>Rhodospirillales</taxon>
        <taxon>Oceanibaculaceae</taxon>
        <taxon>Oceanibaculum</taxon>
    </lineage>
</organism>
<evidence type="ECO:0000256" key="1">
    <source>
        <dbReference type="ARBA" id="ARBA00004429"/>
    </source>
</evidence>
<accession>A0A154VI31</accession>
<keyword evidence="2" id="KW-1003">Cell membrane</keyword>
<dbReference type="Pfam" id="PF06808">
    <property type="entry name" value="DctM"/>
    <property type="match status" value="1"/>
</dbReference>
<dbReference type="EMBL" id="LPXN01000160">
    <property type="protein sequence ID" value="KZD01029.1"/>
    <property type="molecule type" value="Genomic_DNA"/>
</dbReference>
<feature type="transmembrane region" description="Helical" evidence="7">
    <location>
        <begin position="312"/>
        <end position="330"/>
    </location>
</feature>
<dbReference type="Proteomes" id="UP000076400">
    <property type="component" value="Unassembled WGS sequence"/>
</dbReference>
<dbReference type="InterPro" id="IPR004681">
    <property type="entry name" value="TRAP_DctM"/>
</dbReference>
<evidence type="ECO:0000313" key="10">
    <source>
        <dbReference type="Proteomes" id="UP000076400"/>
    </source>
</evidence>
<evidence type="ECO:0000256" key="5">
    <source>
        <dbReference type="ARBA" id="ARBA00022989"/>
    </source>
</evidence>
<dbReference type="STRING" id="580166.AUP43_03575"/>
<evidence type="ECO:0000313" key="9">
    <source>
        <dbReference type="EMBL" id="KZD01029.1"/>
    </source>
</evidence>
<feature type="domain" description="TRAP C4-dicarboxylate transport system permease DctM subunit" evidence="8">
    <location>
        <begin position="7"/>
        <end position="416"/>
    </location>
</feature>
<feature type="transmembrane region" description="Helical" evidence="7">
    <location>
        <begin position="214"/>
        <end position="234"/>
    </location>
</feature>
<comment type="similarity">
    <text evidence="7">Belongs to the TRAP transporter large permease family.</text>
</comment>
<comment type="caution">
    <text evidence="9">The sequence shown here is derived from an EMBL/GenBank/DDBJ whole genome shotgun (WGS) entry which is preliminary data.</text>
</comment>
<dbReference type="NCBIfam" id="TIGR00786">
    <property type="entry name" value="dctM"/>
    <property type="match status" value="1"/>
</dbReference>
<keyword evidence="7" id="KW-0813">Transport</keyword>
<feature type="transmembrane region" description="Helical" evidence="7">
    <location>
        <begin position="240"/>
        <end position="259"/>
    </location>
</feature>
<comment type="subunit">
    <text evidence="7">The complex comprises the extracytoplasmic solute receptor protein and the two transmembrane proteins.</text>
</comment>
<sequence>MTLFLILGGLLLLLFSGLPVAFVLMSMGTVMLIAHGLPLIMVAQNMLSAVDNFVLLSVPMFLLMSNILLRGGVGKDLFQAVQSWVGHWPGGLGVATLLSCGIFSAISGSSVATAATIGTVAVPEMTARGYKRNFTLGLLAAGGTLGIIIPPSIPLIVYGVITEESIGSLFLAGIGPGILLIVLFGVFVVGHSMYTGNYDRLGRASWAERRASTIRAFPTILLAVVIITGIYAGIFTPTEAAAIGFIMALLITGVILRTLTWKIAVEATISALRTTVVLFLVVVGAKIFGKAITLYQIPNMVSALVDTHVSEQWLFLLIVTGILLVIGLFLESLSMLLIMVPVLFPTVLALGVDPIWFGIFFVLLIEIALITPPVGLNLFVIQAVAKAQLSTVVSGVLPYIFIMLGSVLLIYLLPQIVLYIPFQLF</sequence>
<reference evidence="9 10" key="1">
    <citation type="submission" date="2015-12" db="EMBL/GenBank/DDBJ databases">
        <title>Genome sequence of Oceanibaculum pacificum MCCC 1A02656.</title>
        <authorList>
            <person name="Lu L."/>
            <person name="Lai Q."/>
            <person name="Shao Z."/>
            <person name="Qian P."/>
        </authorList>
    </citation>
    <scope>NUCLEOTIDE SEQUENCE [LARGE SCALE GENOMIC DNA]</scope>
    <source>
        <strain evidence="9 10">MCCC 1A02656</strain>
    </source>
</reference>
<keyword evidence="10" id="KW-1185">Reference proteome</keyword>
<feature type="transmembrane region" description="Helical" evidence="7">
    <location>
        <begin position="271"/>
        <end position="292"/>
    </location>
</feature>
<proteinExistence type="inferred from homology"/>
<evidence type="ECO:0000259" key="8">
    <source>
        <dbReference type="Pfam" id="PF06808"/>
    </source>
</evidence>
<name>A0A154VI31_9PROT</name>
<feature type="transmembrane region" description="Helical" evidence="7">
    <location>
        <begin position="93"/>
        <end position="122"/>
    </location>
</feature>
<keyword evidence="5 7" id="KW-1133">Transmembrane helix</keyword>
<dbReference type="GO" id="GO:0022857">
    <property type="term" value="F:transmembrane transporter activity"/>
    <property type="evidence" value="ECO:0007669"/>
    <property type="project" value="UniProtKB-UniRule"/>
</dbReference>
<dbReference type="PANTHER" id="PTHR33362">
    <property type="entry name" value="SIALIC ACID TRAP TRANSPORTER PERMEASE PROTEIN SIAT-RELATED"/>
    <property type="match status" value="1"/>
</dbReference>